<dbReference type="KEGG" id="vcn:VOLCADRAFT_86458"/>
<feature type="region of interest" description="Disordered" evidence="1">
    <location>
        <begin position="120"/>
        <end position="145"/>
    </location>
</feature>
<dbReference type="EMBL" id="GL378323">
    <property type="protein sequence ID" value="EFJ53304.1"/>
    <property type="molecule type" value="Genomic_DNA"/>
</dbReference>
<dbReference type="GO" id="GO:0007064">
    <property type="term" value="P:mitotic sister chromatid cohesion"/>
    <property type="evidence" value="ECO:0007669"/>
    <property type="project" value="TreeGrafter"/>
</dbReference>
<evidence type="ECO:0000259" key="2">
    <source>
        <dbReference type="PROSITE" id="PS51186"/>
    </source>
</evidence>
<dbReference type="FunCoup" id="D8TIU3">
    <property type="interactions" value="65"/>
</dbReference>
<proteinExistence type="predicted"/>
<evidence type="ECO:0000256" key="1">
    <source>
        <dbReference type="SAM" id="MobiDB-lite"/>
    </source>
</evidence>
<dbReference type="CDD" id="cd04301">
    <property type="entry name" value="NAT_SF"/>
    <property type="match status" value="1"/>
</dbReference>
<protein>
    <recommendedName>
        <fullName evidence="2">N-acetyltransferase domain-containing protein</fullName>
    </recommendedName>
</protein>
<dbReference type="AlphaFoldDB" id="D8TIU3"/>
<dbReference type="InterPro" id="IPR000182">
    <property type="entry name" value="GNAT_dom"/>
</dbReference>
<dbReference type="Proteomes" id="UP000001058">
    <property type="component" value="Unassembled WGS sequence"/>
</dbReference>
<gene>
    <name evidence="3" type="ORF">VOLCADRAFT_86458</name>
</gene>
<dbReference type="InterPro" id="IPR051556">
    <property type="entry name" value="N-term/lysine_N-AcTrnsfr"/>
</dbReference>
<name>D8TIU3_VOLCA</name>
<dbReference type="GO" id="GO:0031415">
    <property type="term" value="C:NatA complex"/>
    <property type="evidence" value="ECO:0007669"/>
    <property type="project" value="TreeGrafter"/>
</dbReference>
<feature type="compositionally biased region" description="Low complexity" evidence="1">
    <location>
        <begin position="123"/>
        <end position="136"/>
    </location>
</feature>
<dbReference type="InterPro" id="IPR016181">
    <property type="entry name" value="Acyl_CoA_acyltransferase"/>
</dbReference>
<dbReference type="SUPFAM" id="SSF55729">
    <property type="entry name" value="Acyl-CoA N-acyltransferases (Nat)"/>
    <property type="match status" value="1"/>
</dbReference>
<dbReference type="eggNOG" id="ENOG502QSHD">
    <property type="taxonomic scope" value="Eukaryota"/>
</dbReference>
<reference evidence="3 4" key="1">
    <citation type="journal article" date="2010" name="Science">
        <title>Genomic analysis of organismal complexity in the multicellular green alga Volvox carteri.</title>
        <authorList>
            <person name="Prochnik S.E."/>
            <person name="Umen J."/>
            <person name="Nedelcu A.M."/>
            <person name="Hallmann A."/>
            <person name="Miller S.M."/>
            <person name="Nishii I."/>
            <person name="Ferris P."/>
            <person name="Kuo A."/>
            <person name="Mitros T."/>
            <person name="Fritz-Laylin L.K."/>
            <person name="Hellsten U."/>
            <person name="Chapman J."/>
            <person name="Simakov O."/>
            <person name="Rensing S.A."/>
            <person name="Terry A."/>
            <person name="Pangilinan J."/>
            <person name="Kapitonov V."/>
            <person name="Jurka J."/>
            <person name="Salamov A."/>
            <person name="Shapiro H."/>
            <person name="Schmutz J."/>
            <person name="Grimwood J."/>
            <person name="Lindquist E."/>
            <person name="Lucas S."/>
            <person name="Grigoriev I.V."/>
            <person name="Schmitt R."/>
            <person name="Kirk D."/>
            <person name="Rokhsar D.S."/>
        </authorList>
    </citation>
    <scope>NUCLEOTIDE SEQUENCE [LARGE SCALE GENOMIC DNA]</scope>
    <source>
        <strain evidence="4">f. Nagariensis / Eve</strain>
    </source>
</reference>
<dbReference type="GeneID" id="9621399"/>
<sequence>MSMQKAWTLGCGGTPFKNILTGTRRWRIRPYDNRDYAAVVEVQTESFHITNPVPFLNQLIYTNFRAEVVDALRQKTKYSDPGRFQLLVAEESLLPGRPQPHTAAAAAATVVNTAIASSGVDDSGLSITRSSSSSSHSYHEDSSASSCSGAAQLVGSVEVSLMCEREVLRALPRNPLGEYVYISSMCVRSSQRRRGVAQVLMAAAEAQARRWGQPRLALHVFKDNAPAVELYRKCGMRVIGEDPAWKAMLGGKVRLLMYKELILEGQETGVEQR</sequence>
<keyword evidence="4" id="KW-1185">Reference proteome</keyword>
<dbReference type="Pfam" id="PF00583">
    <property type="entry name" value="Acetyltransf_1"/>
    <property type="match status" value="1"/>
</dbReference>
<dbReference type="STRING" id="3068.D8TIU3"/>
<organism evidence="4">
    <name type="scientific">Volvox carteri f. nagariensis</name>
    <dbReference type="NCBI Taxonomy" id="3068"/>
    <lineage>
        <taxon>Eukaryota</taxon>
        <taxon>Viridiplantae</taxon>
        <taxon>Chlorophyta</taxon>
        <taxon>core chlorophytes</taxon>
        <taxon>Chlorophyceae</taxon>
        <taxon>CS clade</taxon>
        <taxon>Chlamydomonadales</taxon>
        <taxon>Volvocaceae</taxon>
        <taxon>Volvox</taxon>
    </lineage>
</organism>
<dbReference type="GO" id="GO:0008080">
    <property type="term" value="F:N-acetyltransferase activity"/>
    <property type="evidence" value="ECO:0007669"/>
    <property type="project" value="TreeGrafter"/>
</dbReference>
<dbReference type="OrthoDB" id="1912023at2759"/>
<dbReference type="InParanoid" id="D8TIU3"/>
<dbReference type="Gene3D" id="3.40.630.30">
    <property type="match status" value="1"/>
</dbReference>
<dbReference type="PROSITE" id="PS51186">
    <property type="entry name" value="GNAT"/>
    <property type="match status" value="1"/>
</dbReference>
<dbReference type="RefSeq" id="XP_002946309.1">
    <property type="nucleotide sequence ID" value="XM_002946263.1"/>
</dbReference>
<evidence type="ECO:0000313" key="3">
    <source>
        <dbReference type="EMBL" id="EFJ53304.1"/>
    </source>
</evidence>
<dbReference type="PANTHER" id="PTHR42919">
    <property type="entry name" value="N-ALPHA-ACETYLTRANSFERASE"/>
    <property type="match status" value="1"/>
</dbReference>
<accession>D8TIU3</accession>
<feature type="domain" description="N-acetyltransferase" evidence="2">
    <location>
        <begin position="174"/>
        <end position="262"/>
    </location>
</feature>
<evidence type="ECO:0000313" key="4">
    <source>
        <dbReference type="Proteomes" id="UP000001058"/>
    </source>
</evidence>
<dbReference type="PANTHER" id="PTHR42919:SF20">
    <property type="entry name" value="GCN5-RELATED N-ACETYLTRANSFERASE 10, CHLOROPLASTIC"/>
    <property type="match status" value="1"/>
</dbReference>